<organism evidence="2 3">
    <name type="scientific">Rhynchosporium agropyri</name>
    <dbReference type="NCBI Taxonomy" id="914238"/>
    <lineage>
        <taxon>Eukaryota</taxon>
        <taxon>Fungi</taxon>
        <taxon>Dikarya</taxon>
        <taxon>Ascomycota</taxon>
        <taxon>Pezizomycotina</taxon>
        <taxon>Leotiomycetes</taxon>
        <taxon>Helotiales</taxon>
        <taxon>Ploettnerulaceae</taxon>
        <taxon>Rhynchosporium</taxon>
    </lineage>
</organism>
<dbReference type="AlphaFoldDB" id="A0A1E1LCE9"/>
<evidence type="ECO:0000256" key="1">
    <source>
        <dbReference type="SAM" id="MobiDB-lite"/>
    </source>
</evidence>
<protein>
    <submittedName>
        <fullName evidence="2">Uncharacterized protein</fullName>
    </submittedName>
</protein>
<reference evidence="3" key="1">
    <citation type="submission" date="2016-03" db="EMBL/GenBank/DDBJ databases">
        <authorList>
            <person name="Guldener U."/>
        </authorList>
    </citation>
    <scope>NUCLEOTIDE SEQUENCE [LARGE SCALE GENOMIC DNA]</scope>
    <source>
        <strain evidence="3">04CH-RAC-A.6.1</strain>
    </source>
</reference>
<feature type="compositionally biased region" description="Basic and acidic residues" evidence="1">
    <location>
        <begin position="37"/>
        <end position="53"/>
    </location>
</feature>
<sequence>MPQLPSKDLVGERANQNDPNLIPSREPAVIKFQKRAHNPEIQDDKQKHPELNQKKIKSSKPKVITKAENQSSESNKEAQQADDYAELQTHLHEPISSEAKTSALLA</sequence>
<gene>
    <name evidence="2" type="ORF">RAG0_13359</name>
</gene>
<evidence type="ECO:0000313" key="2">
    <source>
        <dbReference type="EMBL" id="CZT08211.1"/>
    </source>
</evidence>
<feature type="region of interest" description="Disordered" evidence="1">
    <location>
        <begin position="1"/>
        <end position="106"/>
    </location>
</feature>
<proteinExistence type="predicted"/>
<accession>A0A1E1LCE9</accession>
<name>A0A1E1LCE9_9HELO</name>
<dbReference type="EMBL" id="FJUX01000103">
    <property type="protein sequence ID" value="CZT08211.1"/>
    <property type="molecule type" value="Genomic_DNA"/>
</dbReference>
<keyword evidence="3" id="KW-1185">Reference proteome</keyword>
<dbReference type="Proteomes" id="UP000178912">
    <property type="component" value="Unassembled WGS sequence"/>
</dbReference>
<evidence type="ECO:0000313" key="3">
    <source>
        <dbReference type="Proteomes" id="UP000178912"/>
    </source>
</evidence>